<name>A0A8K0VTW7_9PLEO</name>
<comment type="caution">
    <text evidence="1">The sequence shown here is derived from an EMBL/GenBank/DDBJ whole genome shotgun (WGS) entry which is preliminary data.</text>
</comment>
<reference evidence="1" key="1">
    <citation type="journal article" date="2021" name="Nat. Commun.">
        <title>Genetic determinants of endophytism in the Arabidopsis root mycobiome.</title>
        <authorList>
            <person name="Mesny F."/>
            <person name="Miyauchi S."/>
            <person name="Thiergart T."/>
            <person name="Pickel B."/>
            <person name="Atanasova L."/>
            <person name="Karlsson M."/>
            <person name="Huettel B."/>
            <person name="Barry K.W."/>
            <person name="Haridas S."/>
            <person name="Chen C."/>
            <person name="Bauer D."/>
            <person name="Andreopoulos W."/>
            <person name="Pangilinan J."/>
            <person name="LaButti K."/>
            <person name="Riley R."/>
            <person name="Lipzen A."/>
            <person name="Clum A."/>
            <person name="Drula E."/>
            <person name="Henrissat B."/>
            <person name="Kohler A."/>
            <person name="Grigoriev I.V."/>
            <person name="Martin F.M."/>
            <person name="Hacquard S."/>
        </authorList>
    </citation>
    <scope>NUCLEOTIDE SEQUENCE</scope>
    <source>
        <strain evidence="1">MPI-SDFR-AT-0120</strain>
    </source>
</reference>
<dbReference type="EMBL" id="JAGMVJ010000022">
    <property type="protein sequence ID" value="KAH7073248.1"/>
    <property type="molecule type" value="Genomic_DNA"/>
</dbReference>
<evidence type="ECO:0000313" key="2">
    <source>
        <dbReference type="Proteomes" id="UP000813461"/>
    </source>
</evidence>
<dbReference type="OrthoDB" id="3537171at2759"/>
<dbReference type="AlphaFoldDB" id="A0A8K0VTW7"/>
<gene>
    <name evidence="1" type="ORF">FB567DRAFT_196317</name>
</gene>
<dbReference type="PANTHER" id="PTHR37048:SF2">
    <property type="entry name" value="QUESTIONABLE PROTEIN"/>
    <property type="match status" value="1"/>
</dbReference>
<protein>
    <submittedName>
        <fullName evidence="1">Uncharacterized protein</fullName>
    </submittedName>
</protein>
<organism evidence="1 2">
    <name type="scientific">Paraphoma chrysanthemicola</name>
    <dbReference type="NCBI Taxonomy" id="798071"/>
    <lineage>
        <taxon>Eukaryota</taxon>
        <taxon>Fungi</taxon>
        <taxon>Dikarya</taxon>
        <taxon>Ascomycota</taxon>
        <taxon>Pezizomycotina</taxon>
        <taxon>Dothideomycetes</taxon>
        <taxon>Pleosporomycetidae</taxon>
        <taxon>Pleosporales</taxon>
        <taxon>Pleosporineae</taxon>
        <taxon>Phaeosphaeriaceae</taxon>
        <taxon>Paraphoma</taxon>
    </lineage>
</organism>
<evidence type="ECO:0000313" key="1">
    <source>
        <dbReference type="EMBL" id="KAH7073248.1"/>
    </source>
</evidence>
<keyword evidence="2" id="KW-1185">Reference proteome</keyword>
<dbReference type="Proteomes" id="UP000813461">
    <property type="component" value="Unassembled WGS sequence"/>
</dbReference>
<accession>A0A8K0VTW7</accession>
<sequence length="276" mass="31761">MRSTRSQCEIGSIQWLPARDKVPLEHLYATVHIDSGCFNHPVVVLWVNPQETEAIILLVTSFGGTDLLLKHSHNTRARSLHLPIYPSNPHPDNGSLLFLKDDARMHRNSYVKIEHQLNIKTVLLRPLHHQACTLRKDSYKELVRHIACHIPATKPKRMTHRKRNTSRNHQEWPELVNSAARGPVNPPEWRSIHATPNLQFRTFTQPTDRTYATSTTCPVCFISYTTISHPRLSFTDIQRVLRNWCRNAFRRGGRYCVDIVAPGKPLVTREVDVDTP</sequence>
<dbReference type="PANTHER" id="PTHR37048">
    <property type="entry name" value="QUESTIONABLE PROTEIN"/>
    <property type="match status" value="1"/>
</dbReference>
<proteinExistence type="predicted"/>